<sequence>MSTLQEFRATSFCTRTMTNSTSDRFVFDLDLSQRTALMPIKMVNLTIPRLLENLLYRILVMFSKRNTRASRLL</sequence>
<reference evidence="1 2" key="1">
    <citation type="submission" date="2006-09" db="EMBL/GenBank/DDBJ databases">
        <title>Sequence and annotation of the 288-kb ATCV-1 virus that infects an endosymbiotic Chlorella strain of the heliozoon Acanthocystis turfacea.</title>
        <authorList>
            <person name="Fitzgerald L.A."/>
            <person name="Graves M.V."/>
            <person name="Li X."/>
            <person name="Pfitzner A.J.P."/>
            <person name="Hartigan J."/>
            <person name="Van Etten J.L."/>
        </authorList>
    </citation>
    <scope>NUCLEOTIDE SEQUENCE [LARGE SCALE GENOMIC DNA]</scope>
    <source>
        <strain evidence="1 2">ATCV-1</strain>
    </source>
</reference>
<dbReference type="RefSeq" id="YP_001427174.1">
    <property type="nucleotide sequence ID" value="NC_008724.1"/>
</dbReference>
<dbReference type="EMBL" id="EF101928">
    <property type="protein sequence ID" value="ABT16827.1"/>
    <property type="molecule type" value="Genomic_DNA"/>
</dbReference>
<gene>
    <name evidence="1" type="primary">z693L</name>
    <name evidence="1" type="ORF">ATCV1_z693L</name>
</gene>
<keyword evidence="2" id="KW-1185">Reference proteome</keyword>
<dbReference type="GeneID" id="5470504"/>
<protein>
    <submittedName>
        <fullName evidence="1">Uncharacterized protein z693L</fullName>
    </submittedName>
</protein>
<proteinExistence type="predicted"/>
<accession>A7K9V3</accession>
<evidence type="ECO:0000313" key="2">
    <source>
        <dbReference type="Proteomes" id="UP000202420"/>
    </source>
</evidence>
<dbReference type="Proteomes" id="UP000202420">
    <property type="component" value="Segment"/>
</dbReference>
<name>A7K9V3_9PHYC</name>
<evidence type="ECO:0000313" key="1">
    <source>
        <dbReference type="EMBL" id="ABT16827.1"/>
    </source>
</evidence>
<dbReference type="KEGG" id="vg:5470504"/>
<organism evidence="1 2">
    <name type="scientific">Chlorovirus heliozoae</name>
    <dbReference type="NCBI Taxonomy" id="322019"/>
    <lineage>
        <taxon>Viruses</taxon>
        <taxon>Varidnaviria</taxon>
        <taxon>Bamfordvirae</taxon>
        <taxon>Nucleocytoviricota</taxon>
        <taxon>Megaviricetes</taxon>
        <taxon>Algavirales</taxon>
        <taxon>Phycodnaviridae</taxon>
        <taxon>Chlorovirus</taxon>
    </lineage>
</organism>